<dbReference type="InterPro" id="IPR014001">
    <property type="entry name" value="Helicase_ATP-bd"/>
</dbReference>
<evidence type="ECO:0000256" key="7">
    <source>
        <dbReference type="ARBA" id="ARBA00023125"/>
    </source>
</evidence>
<dbReference type="SMART" id="SM01058">
    <property type="entry name" value="CarD_TRCF"/>
    <property type="match status" value="1"/>
</dbReference>
<proteinExistence type="inferred from homology"/>
<keyword evidence="8 9" id="KW-0234">DNA repair</keyword>
<evidence type="ECO:0000256" key="4">
    <source>
        <dbReference type="ARBA" id="ARBA00022801"/>
    </source>
</evidence>
<dbReference type="Gene3D" id="2.40.10.170">
    <property type="match status" value="1"/>
</dbReference>
<dbReference type="PROSITE" id="PS51194">
    <property type="entry name" value="HELICASE_CTER"/>
    <property type="match status" value="1"/>
</dbReference>
<dbReference type="InterPro" id="IPR041471">
    <property type="entry name" value="UvrB_inter"/>
</dbReference>
<organism evidence="12 13">
    <name type="scientific">Desulfurella amilsii</name>
    <dbReference type="NCBI Taxonomy" id="1562698"/>
    <lineage>
        <taxon>Bacteria</taxon>
        <taxon>Pseudomonadati</taxon>
        <taxon>Campylobacterota</taxon>
        <taxon>Desulfurellia</taxon>
        <taxon>Desulfurellales</taxon>
        <taxon>Desulfurellaceae</taxon>
        <taxon>Desulfurella</taxon>
    </lineage>
</organism>
<protein>
    <recommendedName>
        <fullName evidence="9">Transcription-repair-coupling factor</fullName>
        <shortName evidence="9">TRCF</shortName>
        <ecNumber evidence="9">3.6.4.-</ecNumber>
    </recommendedName>
</protein>
<dbReference type="GO" id="GO:0016787">
    <property type="term" value="F:hydrolase activity"/>
    <property type="evidence" value="ECO:0007669"/>
    <property type="project" value="UniProtKB-KW"/>
</dbReference>
<dbReference type="InterPro" id="IPR037235">
    <property type="entry name" value="TRCF-like_C_D7"/>
</dbReference>
<dbReference type="SMART" id="SM00490">
    <property type="entry name" value="HELICc"/>
    <property type="match status" value="1"/>
</dbReference>
<dbReference type="InterPro" id="IPR027417">
    <property type="entry name" value="P-loop_NTPase"/>
</dbReference>
<evidence type="ECO:0000313" key="12">
    <source>
        <dbReference type="EMBL" id="OSS42954.1"/>
    </source>
</evidence>
<evidence type="ECO:0000256" key="2">
    <source>
        <dbReference type="ARBA" id="ARBA00022741"/>
    </source>
</evidence>
<keyword evidence="6 9" id="KW-0067">ATP-binding</keyword>
<dbReference type="GO" id="GO:0003684">
    <property type="term" value="F:damaged DNA binding"/>
    <property type="evidence" value="ECO:0007669"/>
    <property type="project" value="InterPro"/>
</dbReference>
<keyword evidence="7 9" id="KW-0238">DNA-binding</keyword>
<sequence length="1023" mass="117824">MYYDFSLLSYLAYRLILQNDVLVVLKDNFEAKNLYESLIFFRDYFSINAVISFFEGYSIGAVSSIAPSKETIKNRINALSNLKNQNKNHFLIASLEALMQPTIKEESFILHEVEKNKSIDRKAFIELLARFYYEFTTNVEELGQYSMRGSIVDCFVPIYDKPLRLDFFGDTIDDIRTFYPLNQTTHEKIDRANITYAKEYCYNYNEDEFGFSLIDESIRGYVLDYAIVKKLKKHCYFDERSLEFVLKKASLDKNLYDLRILNEAATDALSFINEFESVFAPSSQPDQKLDYLIRLSKSMKVVIACASDYRVEKLKSILESKVSDISLNRDKGILLSRGYLKRGFKLKDIAFVSFEEIFGVPVQKDQEIQPKAQMVQFQKDKLIAHKNYGIGIYRGIKTMQVEGALMDFFEIEYANQDKVYVPVTNADCLFEYEGAAQIDSLNSKSWHTRKENASKAIKKILTELVNIYAKRKILTRTPYNTDLLEIKEFEAEFEYEETQDQLQAIEDVKNDMCTYRPIERLICGDVSFGKTEVAMRAAAIACFNGRQTVVIAPTTILSLQHYNTFCERFANFPVKIALLNSFTKKSEKEKIKSSLEDGQIDILIATHSVYFADINFKNLSLVIVDEEQHFGVKIKEYFKQKYESIDMLYLSATPIPRTLNMAINSIMGISVIKTAPLSRKHIQTYVLKQTDKVIKEAIERELFRDGSVFFVHNRIETIYKIKEHLDRLLPDCQKHVIHSKLPKNEIKKIITDFANGKFPILISTSIIESGLNLKHVNTIIITQAQNFGLSDLYQLRGRVGRSDIEAFAYLLYDTQLSEQALTRLDTLRQYMQRGLGFNIALKDLEIRGAGNILGKDQSGNIKALGYDLYVELTQEALSQISNEKTERDVEIKFIDNLYIPAWYIDDNEKTAVYTLISKAKNEEELSSIKNYIEDKYGKLPKLVSKLIEISIIKLYAKKSFVKSLMFGPKGVSVQFYIDAKIDTDKLIKQVNTLKGKFLGETAVFLDIDKDNLNVLKNFLINIV</sequence>
<evidence type="ECO:0000256" key="8">
    <source>
        <dbReference type="ARBA" id="ARBA00023204"/>
    </source>
</evidence>
<dbReference type="PANTHER" id="PTHR47964">
    <property type="entry name" value="ATP-DEPENDENT DNA HELICASE HOMOLOG RECG, CHLOROPLASTIC"/>
    <property type="match status" value="1"/>
</dbReference>
<comment type="subcellular location">
    <subcellularLocation>
        <location evidence="9">Cytoplasm</location>
    </subcellularLocation>
</comment>
<evidence type="ECO:0000259" key="10">
    <source>
        <dbReference type="PROSITE" id="PS51192"/>
    </source>
</evidence>
<dbReference type="Gene3D" id="3.90.1150.50">
    <property type="entry name" value="Transcription-repair-coupling factor, D7 domain"/>
    <property type="match status" value="1"/>
</dbReference>
<dbReference type="PANTHER" id="PTHR47964:SF1">
    <property type="entry name" value="ATP-DEPENDENT DNA HELICASE HOMOLOG RECG, CHLOROPLASTIC"/>
    <property type="match status" value="1"/>
</dbReference>
<dbReference type="RefSeq" id="WP_086032885.1">
    <property type="nucleotide sequence ID" value="NZ_MDSU01000001.1"/>
</dbReference>
<dbReference type="OrthoDB" id="9804325at2"/>
<evidence type="ECO:0000256" key="9">
    <source>
        <dbReference type="HAMAP-Rule" id="MF_00969"/>
    </source>
</evidence>
<dbReference type="Pfam" id="PF00271">
    <property type="entry name" value="Helicase_C"/>
    <property type="match status" value="1"/>
</dbReference>
<evidence type="ECO:0000256" key="6">
    <source>
        <dbReference type="ARBA" id="ARBA00022840"/>
    </source>
</evidence>
<dbReference type="GO" id="GO:0006355">
    <property type="term" value="P:regulation of DNA-templated transcription"/>
    <property type="evidence" value="ECO:0007669"/>
    <property type="project" value="UniProtKB-UniRule"/>
</dbReference>
<dbReference type="Gene3D" id="3.40.50.300">
    <property type="entry name" value="P-loop containing nucleotide triphosphate hydrolases"/>
    <property type="match status" value="2"/>
</dbReference>
<dbReference type="InterPro" id="IPR004576">
    <property type="entry name" value="Mfd"/>
</dbReference>
<dbReference type="InterPro" id="IPR003711">
    <property type="entry name" value="CarD-like/TRCF_RID"/>
</dbReference>
<dbReference type="GO" id="GO:0005737">
    <property type="term" value="C:cytoplasm"/>
    <property type="evidence" value="ECO:0007669"/>
    <property type="project" value="UniProtKB-SubCell"/>
</dbReference>
<dbReference type="SUPFAM" id="SSF143517">
    <property type="entry name" value="TRCF domain-like"/>
    <property type="match status" value="1"/>
</dbReference>
<dbReference type="GO" id="GO:0005524">
    <property type="term" value="F:ATP binding"/>
    <property type="evidence" value="ECO:0007669"/>
    <property type="project" value="UniProtKB-UniRule"/>
</dbReference>
<keyword evidence="13" id="KW-1185">Reference proteome</keyword>
<dbReference type="SMART" id="SM00982">
    <property type="entry name" value="TRCF"/>
    <property type="match status" value="1"/>
</dbReference>
<comment type="function">
    <text evidence="9">Couples transcription and DNA repair by recognizing RNA polymerase (RNAP) stalled at DNA lesions. Mediates ATP-dependent release of RNAP and its truncated transcript from the DNA, and recruitment of nucleotide excision repair machinery to the damaged site.</text>
</comment>
<comment type="similarity">
    <text evidence="9">In the N-terminal section; belongs to the UvrB family.</text>
</comment>
<dbReference type="Gene3D" id="3.30.2060.10">
    <property type="entry name" value="Penicillin-binding protein 1b domain"/>
    <property type="match status" value="1"/>
</dbReference>
<comment type="similarity">
    <text evidence="9">In the C-terminal section; belongs to the helicase family. RecG subfamily.</text>
</comment>
<dbReference type="Proteomes" id="UP000194141">
    <property type="component" value="Unassembled WGS sequence"/>
</dbReference>
<dbReference type="InterPro" id="IPR005118">
    <property type="entry name" value="TRCF_C"/>
</dbReference>
<reference evidence="12 13" key="1">
    <citation type="journal article" date="2017" name="Front. Microbiol.">
        <title>Genome Sequence of Desulfurella amilsii Strain TR1 and Comparative Genomics of Desulfurellaceae Family.</title>
        <authorList>
            <person name="Florentino A.P."/>
            <person name="Stams A.J."/>
            <person name="Sanchez-Andrea I."/>
        </authorList>
    </citation>
    <scope>NUCLEOTIDE SEQUENCE [LARGE SCALE GENOMIC DNA]</scope>
    <source>
        <strain evidence="12 13">TR1</strain>
    </source>
</reference>
<dbReference type="InterPro" id="IPR011545">
    <property type="entry name" value="DEAD/DEAH_box_helicase_dom"/>
</dbReference>
<name>A0A1X4XZL5_9BACT</name>
<dbReference type="HAMAP" id="MF_00969">
    <property type="entry name" value="TRCF"/>
    <property type="match status" value="1"/>
</dbReference>
<dbReference type="Pfam" id="PF03461">
    <property type="entry name" value="TRCF"/>
    <property type="match status" value="1"/>
</dbReference>
<dbReference type="STRING" id="1562698.DESAMIL20_62"/>
<dbReference type="EC" id="3.6.4.-" evidence="9"/>
<dbReference type="InterPro" id="IPR047112">
    <property type="entry name" value="RecG/Mfd"/>
</dbReference>
<keyword evidence="5" id="KW-0347">Helicase</keyword>
<keyword evidence="3 9" id="KW-0227">DNA damage</keyword>
<feature type="domain" description="Helicase C-terminal" evidence="11">
    <location>
        <begin position="686"/>
        <end position="847"/>
    </location>
</feature>
<dbReference type="EMBL" id="MDSU01000001">
    <property type="protein sequence ID" value="OSS42954.1"/>
    <property type="molecule type" value="Genomic_DNA"/>
</dbReference>
<gene>
    <name evidence="9" type="primary">mfd</name>
    <name evidence="12" type="ORF">DESAMIL20_62</name>
</gene>
<dbReference type="GO" id="GO:0000716">
    <property type="term" value="P:transcription-coupled nucleotide-excision repair, DNA damage recognition"/>
    <property type="evidence" value="ECO:0007669"/>
    <property type="project" value="UniProtKB-UniRule"/>
</dbReference>
<evidence type="ECO:0000259" key="11">
    <source>
        <dbReference type="PROSITE" id="PS51194"/>
    </source>
</evidence>
<keyword evidence="1 9" id="KW-0963">Cytoplasm</keyword>
<dbReference type="AlphaFoldDB" id="A0A1X4XZL5"/>
<accession>A0A1X4XZL5</accession>
<evidence type="ECO:0000256" key="1">
    <source>
        <dbReference type="ARBA" id="ARBA00022490"/>
    </source>
</evidence>
<feature type="domain" description="Helicase ATP-binding" evidence="10">
    <location>
        <begin position="511"/>
        <end position="672"/>
    </location>
</feature>
<keyword evidence="4 9" id="KW-0378">Hydrolase</keyword>
<comment type="caution">
    <text evidence="12">The sequence shown here is derived from an EMBL/GenBank/DDBJ whole genome shotgun (WGS) entry which is preliminary data.</text>
</comment>
<dbReference type="InterPro" id="IPR036101">
    <property type="entry name" value="CarD-like/TRCF_RID_sf"/>
</dbReference>
<dbReference type="Pfam" id="PF02559">
    <property type="entry name" value="CarD_TRCF_RID"/>
    <property type="match status" value="1"/>
</dbReference>
<dbReference type="SMART" id="SM00487">
    <property type="entry name" value="DEXDc"/>
    <property type="match status" value="1"/>
</dbReference>
<evidence type="ECO:0000256" key="5">
    <source>
        <dbReference type="ARBA" id="ARBA00022806"/>
    </source>
</evidence>
<keyword evidence="2 9" id="KW-0547">Nucleotide-binding</keyword>
<dbReference type="Pfam" id="PF17757">
    <property type="entry name" value="UvrB_inter"/>
    <property type="match status" value="1"/>
</dbReference>
<dbReference type="SUPFAM" id="SSF141259">
    <property type="entry name" value="CarD-like"/>
    <property type="match status" value="1"/>
</dbReference>
<dbReference type="PROSITE" id="PS51192">
    <property type="entry name" value="HELICASE_ATP_BIND_1"/>
    <property type="match status" value="1"/>
</dbReference>
<evidence type="ECO:0000256" key="3">
    <source>
        <dbReference type="ARBA" id="ARBA00022763"/>
    </source>
</evidence>
<evidence type="ECO:0000313" key="13">
    <source>
        <dbReference type="Proteomes" id="UP000194141"/>
    </source>
</evidence>
<dbReference type="GO" id="GO:0003678">
    <property type="term" value="F:DNA helicase activity"/>
    <property type="evidence" value="ECO:0007669"/>
    <property type="project" value="TreeGrafter"/>
</dbReference>
<dbReference type="Pfam" id="PF00270">
    <property type="entry name" value="DEAD"/>
    <property type="match status" value="1"/>
</dbReference>
<dbReference type="InterPro" id="IPR001650">
    <property type="entry name" value="Helicase_C-like"/>
</dbReference>
<dbReference type="SUPFAM" id="SSF52540">
    <property type="entry name" value="P-loop containing nucleoside triphosphate hydrolases"/>
    <property type="match status" value="3"/>
</dbReference>